<dbReference type="EC" id="3.1.1.45" evidence="3"/>
<dbReference type="InterPro" id="IPR051049">
    <property type="entry name" value="Dienelactone_hydrolase-like"/>
</dbReference>
<feature type="compositionally biased region" description="Polar residues" evidence="1">
    <location>
        <begin position="93"/>
        <end position="102"/>
    </location>
</feature>
<reference evidence="3 4" key="1">
    <citation type="submission" date="2024-10" db="EMBL/GenBank/DDBJ databases">
        <title>Novel secondary metabolite-producing bacteria for plant disease control.</title>
        <authorList>
            <person name="Chevrette M."/>
        </authorList>
    </citation>
    <scope>NUCLEOTIDE SEQUENCE [LARGE SCALE GENOMIC DNA]</scope>
    <source>
        <strain evidence="3 4">J30 TE3557</strain>
    </source>
</reference>
<dbReference type="InterPro" id="IPR029058">
    <property type="entry name" value="AB_hydrolase_fold"/>
</dbReference>
<feature type="region of interest" description="Disordered" evidence="1">
    <location>
        <begin position="83"/>
        <end position="125"/>
    </location>
</feature>
<proteinExistence type="predicted"/>
<feature type="domain" description="Dienelactone hydrolase" evidence="2">
    <location>
        <begin position="146"/>
        <end position="355"/>
    </location>
</feature>
<evidence type="ECO:0000256" key="1">
    <source>
        <dbReference type="SAM" id="MobiDB-lite"/>
    </source>
</evidence>
<dbReference type="Proteomes" id="UP001620520">
    <property type="component" value="Unassembled WGS sequence"/>
</dbReference>
<dbReference type="GO" id="GO:0008806">
    <property type="term" value="F:carboxymethylenebutenolidase activity"/>
    <property type="evidence" value="ECO:0007669"/>
    <property type="project" value="UniProtKB-EC"/>
</dbReference>
<accession>A0ABW8N5T5</accession>
<dbReference type="EMBL" id="JBIYEW010000003">
    <property type="protein sequence ID" value="MFK4638930.1"/>
    <property type="molecule type" value="Genomic_DNA"/>
</dbReference>
<comment type="caution">
    <text evidence="3">The sequence shown here is derived from an EMBL/GenBank/DDBJ whole genome shotgun (WGS) entry which is preliminary data.</text>
</comment>
<sequence length="357" mass="38359">MNLRNLPPLSESTLQGKMIAISGRLTMLQLEKFEKYLIEEFYDDYRSGEMSHKTFTRRVAFIMGSMTATAAAMTLVGCTPDEVPGATDPMPAPTSTSTAKVDTSTAATSEAATSSVPNAKSPLSVPEGTSGLTAAMVKLTSSGTEISGYLARPEGRQRRPAVLVCHENRGLTPHIQDVARRFAKEGYAALALDLLSREGGTESLDPDAVPGALTKAGAQRHVDDFKAAFDYLNGQDFVEEGRIAMIGFCFGGGITWQSATEIPGLRATSAFYGPAPDLGKVPAIKAAVMGVYAEKDARITGSMPQLQEALDKTTVKHQLRVYPGVDHAFHNDTSERYVEAQATAAWNDTLAWFKDNI</sequence>
<keyword evidence="4" id="KW-1185">Reference proteome</keyword>
<keyword evidence="3" id="KW-0378">Hydrolase</keyword>
<dbReference type="Gene3D" id="3.40.50.1820">
    <property type="entry name" value="alpha/beta hydrolase"/>
    <property type="match status" value="1"/>
</dbReference>
<gene>
    <name evidence="3" type="ORF">ABIA52_001819</name>
</gene>
<evidence type="ECO:0000313" key="4">
    <source>
        <dbReference type="Proteomes" id="UP001620520"/>
    </source>
</evidence>
<dbReference type="InterPro" id="IPR002925">
    <property type="entry name" value="Dienelactn_hydro"/>
</dbReference>
<evidence type="ECO:0000259" key="2">
    <source>
        <dbReference type="Pfam" id="PF01738"/>
    </source>
</evidence>
<dbReference type="PANTHER" id="PTHR46623">
    <property type="entry name" value="CARBOXYMETHYLENEBUTENOLIDASE-RELATED"/>
    <property type="match status" value="1"/>
</dbReference>
<name>A0ABW8N5T5_9MICC</name>
<organism evidence="3 4">
    <name type="scientific">Paenarthrobacter histidinolovorans</name>
    <dbReference type="NCBI Taxonomy" id="43664"/>
    <lineage>
        <taxon>Bacteria</taxon>
        <taxon>Bacillati</taxon>
        <taxon>Actinomycetota</taxon>
        <taxon>Actinomycetes</taxon>
        <taxon>Micrococcales</taxon>
        <taxon>Micrococcaceae</taxon>
        <taxon>Paenarthrobacter</taxon>
    </lineage>
</organism>
<dbReference type="PANTHER" id="PTHR46623:SF6">
    <property type="entry name" value="ALPHA_BETA-HYDROLASES SUPERFAMILY PROTEIN"/>
    <property type="match status" value="1"/>
</dbReference>
<evidence type="ECO:0000313" key="3">
    <source>
        <dbReference type="EMBL" id="MFK4638930.1"/>
    </source>
</evidence>
<dbReference type="Pfam" id="PF01738">
    <property type="entry name" value="DLH"/>
    <property type="match status" value="1"/>
</dbReference>
<protein>
    <submittedName>
        <fullName evidence="3">Carboxymethylenebutenolidase</fullName>
        <ecNumber evidence="3">3.1.1.45</ecNumber>
    </submittedName>
</protein>
<feature type="compositionally biased region" description="Low complexity" evidence="1">
    <location>
        <begin position="103"/>
        <end position="115"/>
    </location>
</feature>
<dbReference type="SUPFAM" id="SSF53474">
    <property type="entry name" value="alpha/beta-Hydrolases"/>
    <property type="match status" value="1"/>
</dbReference>